<dbReference type="AlphaFoldDB" id="A0A2A9EAE5"/>
<comment type="caution">
    <text evidence="3">The sequence shown here is derived from an EMBL/GenBank/DDBJ whole genome shotgun (WGS) entry which is preliminary data.</text>
</comment>
<dbReference type="PANTHER" id="PTHR23132">
    <property type="entry name" value="D-ALANINE--D-ALANINE LIGASE"/>
    <property type="match status" value="1"/>
</dbReference>
<evidence type="ECO:0000256" key="1">
    <source>
        <dbReference type="PROSITE-ProRule" id="PRU00409"/>
    </source>
</evidence>
<dbReference type="GO" id="GO:0005524">
    <property type="term" value="F:ATP binding"/>
    <property type="evidence" value="ECO:0007669"/>
    <property type="project" value="UniProtKB-UniRule"/>
</dbReference>
<protein>
    <submittedName>
        <fullName evidence="3">D-aspartate ligase</fullName>
    </submittedName>
</protein>
<dbReference type="GO" id="GO:0008716">
    <property type="term" value="F:D-alanine-D-alanine ligase activity"/>
    <property type="evidence" value="ECO:0007669"/>
    <property type="project" value="TreeGrafter"/>
</dbReference>
<keyword evidence="3" id="KW-0436">Ligase</keyword>
<dbReference type="InterPro" id="IPR011761">
    <property type="entry name" value="ATP-grasp"/>
</dbReference>
<name>A0A2A9EAE5_9MICO</name>
<reference evidence="3 4" key="1">
    <citation type="submission" date="2017-10" db="EMBL/GenBank/DDBJ databases">
        <title>Sequencing the genomes of 1000 actinobacteria strains.</title>
        <authorList>
            <person name="Klenk H.-P."/>
        </authorList>
    </citation>
    <scope>NUCLEOTIDE SEQUENCE [LARGE SCALE GENOMIC DNA]</scope>
    <source>
        <strain evidence="3 4">DSM 21574</strain>
    </source>
</reference>
<dbReference type="EMBL" id="PDJH01000001">
    <property type="protein sequence ID" value="PFG35541.1"/>
    <property type="molecule type" value="Genomic_DNA"/>
</dbReference>
<dbReference type="SUPFAM" id="SSF56059">
    <property type="entry name" value="Glutathione synthetase ATP-binding domain-like"/>
    <property type="match status" value="1"/>
</dbReference>
<keyword evidence="1" id="KW-0547">Nucleotide-binding</keyword>
<accession>A0A2A9EAE5</accession>
<dbReference type="OrthoDB" id="5420347at2"/>
<keyword evidence="1" id="KW-0067">ATP-binding</keyword>
<evidence type="ECO:0000259" key="2">
    <source>
        <dbReference type="PROSITE" id="PS50975"/>
    </source>
</evidence>
<evidence type="ECO:0000313" key="3">
    <source>
        <dbReference type="EMBL" id="PFG35541.1"/>
    </source>
</evidence>
<evidence type="ECO:0000313" key="4">
    <source>
        <dbReference type="Proteomes" id="UP000221394"/>
    </source>
</evidence>
<dbReference type="Proteomes" id="UP000221394">
    <property type="component" value="Unassembled WGS sequence"/>
</dbReference>
<dbReference type="RefSeq" id="WP_143556545.1">
    <property type="nucleotide sequence ID" value="NZ_PDJH01000001.1"/>
</dbReference>
<proteinExistence type="predicted"/>
<dbReference type="GO" id="GO:0046872">
    <property type="term" value="F:metal ion binding"/>
    <property type="evidence" value="ECO:0007669"/>
    <property type="project" value="InterPro"/>
</dbReference>
<gene>
    <name evidence="3" type="ORF">ATL41_0225</name>
</gene>
<dbReference type="PROSITE" id="PS50975">
    <property type="entry name" value="ATP_GRASP"/>
    <property type="match status" value="1"/>
</dbReference>
<sequence length="408" mass="45636">MTSTPDFVPVILGTNINAYNVARSIHEAYGVTSVALGRAPLPATRDSSIIDVRVDRNLDQPEILVARLKELAAEIGDRPKVLFANIELYTNIVVAHRDEIGEDYLVPLVGPDLAARLMNKTDFYATCAELGVPHPESVIVSPGPLDGIGDELPFPYPVILKPSNTDIYPRLHFEGQQKVYLVEDAASLREIAARIFAAGYDDDLVVQEYLAGDESVMRVVNTYSDRHGRMRFLSAGQVVLTEYDPREVGNNNAIVSIHDEELTDSVRRLLDGVGYTGLANLDVMLDRRTGQNKILEVNLRLGATSYYTRAAGGNVTEHVVGDLVEHAELPDTVTTSERLWVNVPYLVVLKYAPRALRPLLRAAKKRGGPVHTLRYRPDMTWRRRLIIAREDLRRTRNYLRYAGTRLNR</sequence>
<feature type="domain" description="ATP-grasp" evidence="2">
    <location>
        <begin position="124"/>
        <end position="324"/>
    </location>
</feature>
<dbReference type="PANTHER" id="PTHR23132:SF23">
    <property type="entry name" value="D-ALANINE--D-ALANINE LIGASE B"/>
    <property type="match status" value="1"/>
</dbReference>
<dbReference type="Gene3D" id="3.30.470.20">
    <property type="entry name" value="ATP-grasp fold, B domain"/>
    <property type="match status" value="1"/>
</dbReference>
<organism evidence="3 4">
    <name type="scientific">Flavimobilis soli</name>
    <dbReference type="NCBI Taxonomy" id="442709"/>
    <lineage>
        <taxon>Bacteria</taxon>
        <taxon>Bacillati</taxon>
        <taxon>Actinomycetota</taxon>
        <taxon>Actinomycetes</taxon>
        <taxon>Micrococcales</taxon>
        <taxon>Jonesiaceae</taxon>
        <taxon>Flavimobilis</taxon>
    </lineage>
</organism>
<keyword evidence="4" id="KW-1185">Reference proteome</keyword>